<dbReference type="NCBIfam" id="TIGR00099">
    <property type="entry name" value="Cof-subfamily"/>
    <property type="match status" value="1"/>
</dbReference>
<sequence length="269" mass="29721">MTKIKAVFSDIDGTLINSNHVITEKTKLAVQKATNLGIPFVLVSARMPSGILPLQKELEINSPIICYSGSLVIDCRSNTTILSKSLPPENVIGIYETVKSKFSNIQINIYSHDQWVVENPQDEWVVQEQDITGAQPTQANLKTFINTNSEVHKILCMGPAEQIEQLEEVLKKDNTALTIYKSKDTYLEIMSGDASKSKAIQQIISHYNLKKEEIMAIGDNFNDIDMLKFAGLGIAMGNAPDEVKKYANQVTSSNDEEGLSLSLAENVIS</sequence>
<organism evidence="1 2">
    <name type="scientific">Paenibacillus brasilensis</name>
    <dbReference type="NCBI Taxonomy" id="128574"/>
    <lineage>
        <taxon>Bacteria</taxon>
        <taxon>Bacillati</taxon>
        <taxon>Bacillota</taxon>
        <taxon>Bacilli</taxon>
        <taxon>Bacillales</taxon>
        <taxon>Paenibacillaceae</taxon>
        <taxon>Paenibacillus</taxon>
    </lineage>
</organism>
<comment type="caution">
    <text evidence="1">The sequence shown here is derived from an EMBL/GenBank/DDBJ whole genome shotgun (WGS) entry which is preliminary data.</text>
</comment>
<evidence type="ECO:0000313" key="1">
    <source>
        <dbReference type="EMBL" id="MDQ0496158.1"/>
    </source>
</evidence>
<dbReference type="SFLD" id="SFLDG01144">
    <property type="entry name" value="C2.B.4:_PGP_Like"/>
    <property type="match status" value="1"/>
</dbReference>
<dbReference type="Proteomes" id="UP001242811">
    <property type="component" value="Unassembled WGS sequence"/>
</dbReference>
<dbReference type="Pfam" id="PF08282">
    <property type="entry name" value="Hydrolase_3"/>
    <property type="match status" value="1"/>
</dbReference>
<dbReference type="SFLD" id="SFLDG01140">
    <property type="entry name" value="C2.B:_Phosphomannomutase_and_P"/>
    <property type="match status" value="1"/>
</dbReference>
<name>A0ABU0L4D6_9BACL</name>
<dbReference type="InterPro" id="IPR023214">
    <property type="entry name" value="HAD_sf"/>
</dbReference>
<dbReference type="InterPro" id="IPR036412">
    <property type="entry name" value="HAD-like_sf"/>
</dbReference>
<dbReference type="Gene3D" id="3.40.50.1000">
    <property type="entry name" value="HAD superfamily/HAD-like"/>
    <property type="match status" value="1"/>
</dbReference>
<dbReference type="EMBL" id="JAUSWA010000032">
    <property type="protein sequence ID" value="MDQ0496158.1"/>
    <property type="molecule type" value="Genomic_DNA"/>
</dbReference>
<dbReference type="PANTHER" id="PTHR10000">
    <property type="entry name" value="PHOSPHOSERINE PHOSPHATASE"/>
    <property type="match status" value="1"/>
</dbReference>
<dbReference type="InterPro" id="IPR000150">
    <property type="entry name" value="Cof"/>
</dbReference>
<gene>
    <name evidence="1" type="ORF">QOZ95_004347</name>
</gene>
<dbReference type="InterPro" id="IPR006379">
    <property type="entry name" value="HAD-SF_hydro_IIB"/>
</dbReference>
<dbReference type="RefSeq" id="WP_152379322.1">
    <property type="nucleotide sequence ID" value="NZ_CP045298.1"/>
</dbReference>
<dbReference type="SFLD" id="SFLDS00003">
    <property type="entry name" value="Haloacid_Dehalogenase"/>
    <property type="match status" value="1"/>
</dbReference>
<dbReference type="CDD" id="cd07516">
    <property type="entry name" value="HAD_Pase"/>
    <property type="match status" value="1"/>
</dbReference>
<evidence type="ECO:0000313" key="2">
    <source>
        <dbReference type="Proteomes" id="UP001242811"/>
    </source>
</evidence>
<dbReference type="PANTHER" id="PTHR10000:SF8">
    <property type="entry name" value="HAD SUPERFAMILY HYDROLASE-LIKE, TYPE 3"/>
    <property type="match status" value="1"/>
</dbReference>
<dbReference type="NCBIfam" id="TIGR01484">
    <property type="entry name" value="HAD-SF-IIB"/>
    <property type="match status" value="1"/>
</dbReference>
<dbReference type="SUPFAM" id="SSF56784">
    <property type="entry name" value="HAD-like"/>
    <property type="match status" value="1"/>
</dbReference>
<dbReference type="PROSITE" id="PS01229">
    <property type="entry name" value="COF_2"/>
    <property type="match status" value="1"/>
</dbReference>
<keyword evidence="2" id="KW-1185">Reference proteome</keyword>
<proteinExistence type="predicted"/>
<protein>
    <submittedName>
        <fullName evidence="1">Cof subfamily protein (Haloacid dehalogenase superfamily)</fullName>
    </submittedName>
</protein>
<accession>A0ABU0L4D6</accession>
<reference evidence="1 2" key="1">
    <citation type="submission" date="2023-07" db="EMBL/GenBank/DDBJ databases">
        <title>Genomic Encyclopedia of Type Strains, Phase IV (KMG-IV): sequencing the most valuable type-strain genomes for metagenomic binning, comparative biology and taxonomic classification.</title>
        <authorList>
            <person name="Goeker M."/>
        </authorList>
    </citation>
    <scope>NUCLEOTIDE SEQUENCE [LARGE SCALE GENOMIC DNA]</scope>
    <source>
        <strain evidence="1 2">DSM 14914</strain>
    </source>
</reference>
<dbReference type="Gene3D" id="3.30.1240.10">
    <property type="match status" value="1"/>
</dbReference>